<feature type="region of interest" description="Disordered" evidence="1">
    <location>
        <begin position="878"/>
        <end position="929"/>
    </location>
</feature>
<evidence type="ECO:0000256" key="2">
    <source>
        <dbReference type="SAM" id="SignalP"/>
    </source>
</evidence>
<feature type="compositionally biased region" description="Pro residues" evidence="1">
    <location>
        <begin position="46"/>
        <end position="58"/>
    </location>
</feature>
<comment type="caution">
    <text evidence="3">The sequence shown here is derived from an EMBL/GenBank/DDBJ whole genome shotgun (WGS) entry which is preliminary data.</text>
</comment>
<proteinExistence type="predicted"/>
<feature type="region of interest" description="Disordered" evidence="1">
    <location>
        <begin position="686"/>
        <end position="713"/>
    </location>
</feature>
<sequence>MILIKRLTVVSLFLGTLLASVVAQDNVVKAQGQVQRTKGIFTAPTPGTPTTPVPPPSDEPSGTPSDSPSDSPSEAPSAETAAPTVVSTDAATGTPTKGATQAPTGSSTEAATTGAPTEGVPATDAPVAVTDSPTGTTVVTTDAPTGATGTASPTVSTDDLDVCVMSWDHSGKVCHSLIEDENSTTVAEVCVYIAHEYDVPKLQVTFKAVGSWKLVRNKFWLGTSIQDVPLKDADANGTIAIDLEAFSVFACNSTGVEVWTYPVDIDWSICTDATKMQYVLVAFAEAETTDANGDVVPESAVTAYAVQHPIANLGYFDFDIACDCSKEPEDVCIATMDHSGKLCHTLNGEEGVDSNVTEAVAQVCVEVVYNEVTAKRQLQVTFDALGEWKLVTNKFWFGEDVSGVPKLGDGSTDLEAFEYFICNSTGIETWTYSVNLDLPACASNGMGAVEFSMIAFTEVELTDDEGLAIRSTAFRAFAYEHSLGYGDNWMGWFDFKIECECGEKPDPRNYCPDDTPELYVKSTSPRECHAIVAGGDMQSMQAGEVCVEIDHEDGMLEVTFEAGTNWALLRSQLWVGFDTDAESAWDSMPHKKSGAPDTKKFKDFACDWKGEKTVSFKINLDVECVSDDEIRVYVVAHSKVEQVDEYGALIPGSDVDVFAFEHTGDSEKWYGWFDFMIGCRCPTTTTPAPSSLPSPTDAPTSAPTEGSKCEEEMSPEDVEEICYDMTAPEAWEPEAGTVCISITNATMDVTYRSTNYWAIFESHVWWGDNIADVPMTDGTNEFELYSFQNVNDDLEGETNYTVQLQISDLACDANDEYRMVIVAQALVGEPCIPPNGTAILGTDRNAYGGDQEIANPDFPYYYIEMPIDCICGPGRTRGEIPPVTGSPVADPTGSPTASPTGTPLADPTAAPTASPTGTPTGSPVSDCVARPPSGVSFGPYSGNPQCYQTGSDTPFGFDYGWKMDGCSSGTYTLNSDGEMTGSCEIAGMITLNVECNDDKSATISWSGEGDSYIAIKPH</sequence>
<feature type="compositionally biased region" description="Low complexity" evidence="1">
    <location>
        <begin position="686"/>
        <end position="704"/>
    </location>
</feature>
<keyword evidence="2" id="KW-0732">Signal</keyword>
<evidence type="ECO:0000313" key="4">
    <source>
        <dbReference type="Proteomes" id="UP001153069"/>
    </source>
</evidence>
<reference evidence="3" key="1">
    <citation type="submission" date="2020-06" db="EMBL/GenBank/DDBJ databases">
        <authorList>
            <consortium name="Plant Systems Biology data submission"/>
        </authorList>
    </citation>
    <scope>NUCLEOTIDE SEQUENCE</scope>
    <source>
        <strain evidence="3">D6</strain>
    </source>
</reference>
<keyword evidence="4" id="KW-1185">Reference proteome</keyword>
<dbReference type="EMBL" id="CAICTM010001161">
    <property type="protein sequence ID" value="CAB9521096.1"/>
    <property type="molecule type" value="Genomic_DNA"/>
</dbReference>
<feature type="signal peptide" evidence="2">
    <location>
        <begin position="1"/>
        <end position="23"/>
    </location>
</feature>
<organism evidence="3 4">
    <name type="scientific">Seminavis robusta</name>
    <dbReference type="NCBI Taxonomy" id="568900"/>
    <lineage>
        <taxon>Eukaryota</taxon>
        <taxon>Sar</taxon>
        <taxon>Stramenopiles</taxon>
        <taxon>Ochrophyta</taxon>
        <taxon>Bacillariophyta</taxon>
        <taxon>Bacillariophyceae</taxon>
        <taxon>Bacillariophycidae</taxon>
        <taxon>Naviculales</taxon>
        <taxon>Naviculaceae</taxon>
        <taxon>Seminavis</taxon>
    </lineage>
</organism>
<feature type="compositionally biased region" description="Low complexity" evidence="1">
    <location>
        <begin position="102"/>
        <end position="123"/>
    </location>
</feature>
<accession>A0A9N8HPB2</accession>
<feature type="compositionally biased region" description="Polar residues" evidence="1">
    <location>
        <begin position="87"/>
        <end position="101"/>
    </location>
</feature>
<evidence type="ECO:0000256" key="1">
    <source>
        <dbReference type="SAM" id="MobiDB-lite"/>
    </source>
</evidence>
<evidence type="ECO:0000313" key="3">
    <source>
        <dbReference type="EMBL" id="CAB9521096.1"/>
    </source>
</evidence>
<dbReference type="AlphaFoldDB" id="A0A9N8HPB2"/>
<feature type="chain" id="PRO_5040485932" evidence="2">
    <location>
        <begin position="24"/>
        <end position="1018"/>
    </location>
</feature>
<feature type="compositionally biased region" description="Low complexity" evidence="1">
    <location>
        <begin position="59"/>
        <end position="86"/>
    </location>
</feature>
<protein>
    <submittedName>
        <fullName evidence="3">Uncharacterized protein</fullName>
    </submittedName>
</protein>
<feature type="compositionally biased region" description="Low complexity" evidence="1">
    <location>
        <begin position="130"/>
        <end position="154"/>
    </location>
</feature>
<dbReference type="Proteomes" id="UP001153069">
    <property type="component" value="Unassembled WGS sequence"/>
</dbReference>
<name>A0A9N8HPB2_9STRA</name>
<gene>
    <name evidence="3" type="ORF">SEMRO_1163_G248000.1</name>
</gene>
<feature type="region of interest" description="Disordered" evidence="1">
    <location>
        <begin position="32"/>
        <end position="154"/>
    </location>
</feature>
<feature type="compositionally biased region" description="Low complexity" evidence="1">
    <location>
        <begin position="891"/>
        <end position="923"/>
    </location>
</feature>